<dbReference type="KEGG" id="lfa:LFA_2942"/>
<feature type="domain" description="Peptidase S12 Pab87-related C-terminal" evidence="4">
    <location>
        <begin position="338"/>
        <end position="426"/>
    </location>
</feature>
<dbReference type="EMBL" id="LN614827">
    <property type="protein sequence ID" value="CEG58297.1"/>
    <property type="molecule type" value="Genomic_DNA"/>
</dbReference>
<dbReference type="Pfam" id="PF00144">
    <property type="entry name" value="Beta-lactamase"/>
    <property type="match status" value="1"/>
</dbReference>
<dbReference type="SUPFAM" id="SSF56601">
    <property type="entry name" value="beta-lactamase/transpeptidase-like"/>
    <property type="match status" value="1"/>
</dbReference>
<dbReference type="InterPro" id="IPR012338">
    <property type="entry name" value="Beta-lactam/transpept-like"/>
</dbReference>
<dbReference type="HOGENOM" id="CLU_020027_0_4_6"/>
<dbReference type="Gene3D" id="3.40.710.10">
    <property type="entry name" value="DD-peptidase/beta-lactamase superfamily"/>
    <property type="match status" value="1"/>
</dbReference>
<feature type="domain" description="Beta-lactamase-related" evidence="3">
    <location>
        <begin position="9"/>
        <end position="317"/>
    </location>
</feature>
<evidence type="ECO:0000256" key="2">
    <source>
        <dbReference type="ARBA" id="ARBA00023136"/>
    </source>
</evidence>
<evidence type="ECO:0000256" key="1">
    <source>
        <dbReference type="ARBA" id="ARBA00004370"/>
    </source>
</evidence>
<dbReference type="Proteomes" id="UP000032430">
    <property type="component" value="Chromosome I"/>
</dbReference>
<dbReference type="Pfam" id="PF11954">
    <property type="entry name" value="DUF3471"/>
    <property type="match status" value="1"/>
</dbReference>
<dbReference type="InterPro" id="IPR021860">
    <property type="entry name" value="Peptidase_S12_Pab87-rel_C"/>
</dbReference>
<keyword evidence="6" id="KW-1185">Reference proteome</keyword>
<gene>
    <name evidence="5" type="ORF">LFA_2942</name>
</gene>
<evidence type="ECO:0000313" key="5">
    <source>
        <dbReference type="EMBL" id="CEG58297.1"/>
    </source>
</evidence>
<proteinExistence type="predicted"/>
<evidence type="ECO:0000313" key="6">
    <source>
        <dbReference type="Proteomes" id="UP000032430"/>
    </source>
</evidence>
<organism evidence="5 6">
    <name type="scientific">Legionella fallonii LLAP-10</name>
    <dbReference type="NCBI Taxonomy" id="1212491"/>
    <lineage>
        <taxon>Bacteria</taxon>
        <taxon>Pseudomonadati</taxon>
        <taxon>Pseudomonadota</taxon>
        <taxon>Gammaproteobacteria</taxon>
        <taxon>Legionellales</taxon>
        <taxon>Legionellaceae</taxon>
        <taxon>Legionella</taxon>
    </lineage>
</organism>
<name>A0A098G763_9GAMM</name>
<dbReference type="InterPro" id="IPR050491">
    <property type="entry name" value="AmpC-like"/>
</dbReference>
<evidence type="ECO:0000259" key="3">
    <source>
        <dbReference type="Pfam" id="PF00144"/>
    </source>
</evidence>
<dbReference type="AlphaFoldDB" id="A0A098G763"/>
<dbReference type="STRING" id="1212491.LFA_2942"/>
<keyword evidence="2" id="KW-0472">Membrane</keyword>
<comment type="subcellular location">
    <subcellularLocation>
        <location evidence="1">Membrane</location>
    </subcellularLocation>
</comment>
<dbReference type="OrthoDB" id="9799367at2"/>
<reference evidence="6" key="1">
    <citation type="submission" date="2014-09" db="EMBL/GenBank/DDBJ databases">
        <authorList>
            <person name="Gomez-Valero L."/>
        </authorList>
    </citation>
    <scope>NUCLEOTIDE SEQUENCE [LARGE SCALE GENOMIC DNA]</scope>
    <source>
        <strain evidence="6">ATCC700992</strain>
    </source>
</reference>
<sequence length="440" mass="49073">MNKQVLRMEQVVQTYVADKQFMGSILVAQHGHIILDKGYGYANLEWQIPNTTTTKFRIASLTKQFTAVAILLLEEQGKLKISDFTNKYMPDAPSAWDKVTLFHLLNHTSGIPSYTSFPDFAAFTTSTKTPEQQIEFFRNKPLNFQPGSNFEYNNSAYVLLGYLIEKISGQSYADFVVHNIFKPLDMNDSGYDSHSEIILNRASGYMVGPKGLCNADYLDMSIPYSAGSLYSTTHDLLLWEQGLFGGKILSSASLEKMIEPFKNDYGFGVRIHSLDGHKSITHAGGTSGFNTKLIYSPDDKLTVIVLANLNALGYVAQDLALKMVALAHGKTVTLPSERKEINVSSETLAQYVGTYKIDPYVGAYGLTPLKQLIISLENGYLVAQETNQPKTQLFPESETNFFGKIPDIQINFFKNKQGQISHLELHQDGETSTGINQYLD</sequence>
<dbReference type="PANTHER" id="PTHR46825">
    <property type="entry name" value="D-ALANYL-D-ALANINE-CARBOXYPEPTIDASE/ENDOPEPTIDASE AMPH"/>
    <property type="match status" value="1"/>
</dbReference>
<accession>A0A098G763</accession>
<dbReference type="PANTHER" id="PTHR46825:SF11">
    <property type="entry name" value="PENICILLIN-BINDING PROTEIN 4"/>
    <property type="match status" value="1"/>
</dbReference>
<dbReference type="InterPro" id="IPR001466">
    <property type="entry name" value="Beta-lactam-related"/>
</dbReference>
<dbReference type="GO" id="GO:0016020">
    <property type="term" value="C:membrane"/>
    <property type="evidence" value="ECO:0007669"/>
    <property type="project" value="UniProtKB-SubCell"/>
</dbReference>
<evidence type="ECO:0000259" key="4">
    <source>
        <dbReference type="Pfam" id="PF11954"/>
    </source>
</evidence>
<dbReference type="RefSeq" id="WP_045096645.1">
    <property type="nucleotide sequence ID" value="NZ_LN614827.1"/>
</dbReference>
<protein>
    <submittedName>
        <fullName evidence="5">Beta-lactamase</fullName>
    </submittedName>
</protein>